<proteinExistence type="predicted"/>
<evidence type="ECO:0008006" key="3">
    <source>
        <dbReference type="Google" id="ProtNLM"/>
    </source>
</evidence>
<sequence length="287" mass="33918">MFKTIISFVIFIVITLIYLHFREHNVQVHCNECFTYDITSKKEFENYCKDKVPFVYKYGISPEEEKLIPEAMRSTFSNYDIHVNDNEINLQHFYDAAVDVSSESSYTISTNNTTFINDTDIIDNIRLNDDFLKPSFITNSVYDLWLANKMSCTNVYKSKFHRSFLHCLGDSCKVKLISPKYDVYIDTQVSNYNVHDEINKEINFWENDSEKNTYNKSINKIKTVDVTMTSGDILYIPQHWSYSAQFGENTSVVRYSYITYMNNLLFLNRYIDIAIQKMKHIYNVYCK</sequence>
<reference evidence="2" key="1">
    <citation type="journal article" date="2020" name="Nature">
        <title>Giant virus diversity and host interactions through global metagenomics.</title>
        <authorList>
            <person name="Schulz F."/>
            <person name="Roux S."/>
            <person name="Paez-Espino D."/>
            <person name="Jungbluth S."/>
            <person name="Walsh D.A."/>
            <person name="Denef V.J."/>
            <person name="McMahon K.D."/>
            <person name="Konstantinidis K.T."/>
            <person name="Eloe-Fadrosh E.A."/>
            <person name="Kyrpides N.C."/>
            <person name="Woyke T."/>
        </authorList>
    </citation>
    <scope>NUCLEOTIDE SEQUENCE</scope>
    <source>
        <strain evidence="2">GVMAG-M-3300025880-76</strain>
    </source>
</reference>
<dbReference type="EMBL" id="MN740361">
    <property type="protein sequence ID" value="QHU02708.1"/>
    <property type="molecule type" value="Genomic_DNA"/>
</dbReference>
<protein>
    <recommendedName>
        <fullName evidence="3">Cupin-like domain-containing protein</fullName>
    </recommendedName>
</protein>
<dbReference type="SUPFAM" id="SSF51197">
    <property type="entry name" value="Clavaminate synthase-like"/>
    <property type="match status" value="1"/>
</dbReference>
<keyword evidence="1" id="KW-1133">Transmembrane helix</keyword>
<name>A0A6C0JG27_9ZZZZ</name>
<accession>A0A6C0JG27</accession>
<evidence type="ECO:0000313" key="2">
    <source>
        <dbReference type="EMBL" id="QHU02708.1"/>
    </source>
</evidence>
<dbReference type="Gene3D" id="2.60.120.650">
    <property type="entry name" value="Cupin"/>
    <property type="match status" value="1"/>
</dbReference>
<organism evidence="2">
    <name type="scientific">viral metagenome</name>
    <dbReference type="NCBI Taxonomy" id="1070528"/>
    <lineage>
        <taxon>unclassified sequences</taxon>
        <taxon>metagenomes</taxon>
        <taxon>organismal metagenomes</taxon>
    </lineage>
</organism>
<keyword evidence="1" id="KW-0812">Transmembrane</keyword>
<evidence type="ECO:0000256" key="1">
    <source>
        <dbReference type="SAM" id="Phobius"/>
    </source>
</evidence>
<keyword evidence="1" id="KW-0472">Membrane</keyword>
<feature type="transmembrane region" description="Helical" evidence="1">
    <location>
        <begin position="5"/>
        <end position="21"/>
    </location>
</feature>
<dbReference type="AlphaFoldDB" id="A0A6C0JG27"/>